<keyword evidence="2" id="KW-0732">Signal</keyword>
<reference evidence="3 4" key="1">
    <citation type="submission" date="2018-08" db="EMBL/GenBank/DDBJ databases">
        <title>Genomic investigation of the strawberry pathogen Phytophthora fragariae indicates pathogenicity is determined by transcriptional variation in three key races.</title>
        <authorList>
            <person name="Adams T.M."/>
            <person name="Armitage A.D."/>
            <person name="Sobczyk M.K."/>
            <person name="Bates H.J."/>
            <person name="Dunwell J.M."/>
            <person name="Nellist C.F."/>
            <person name="Harrison R.J."/>
        </authorList>
    </citation>
    <scope>NUCLEOTIDE SEQUENCE [LARGE SCALE GENOMIC DNA]</scope>
    <source>
        <strain evidence="3 4">BC-1</strain>
    </source>
</reference>
<evidence type="ECO:0000256" key="2">
    <source>
        <dbReference type="SAM" id="SignalP"/>
    </source>
</evidence>
<comment type="caution">
    <text evidence="3">The sequence shown here is derived from an EMBL/GenBank/DDBJ whole genome shotgun (WGS) entry which is preliminary data.</text>
</comment>
<feature type="chain" id="PRO_5025620354" evidence="2">
    <location>
        <begin position="24"/>
        <end position="396"/>
    </location>
</feature>
<evidence type="ECO:0000313" key="4">
    <source>
        <dbReference type="Proteomes" id="UP000440367"/>
    </source>
</evidence>
<feature type="compositionally biased region" description="Low complexity" evidence="1">
    <location>
        <begin position="92"/>
        <end position="138"/>
    </location>
</feature>
<organism evidence="3 4">
    <name type="scientific">Phytophthora fragariae</name>
    <dbReference type="NCBI Taxonomy" id="53985"/>
    <lineage>
        <taxon>Eukaryota</taxon>
        <taxon>Sar</taxon>
        <taxon>Stramenopiles</taxon>
        <taxon>Oomycota</taxon>
        <taxon>Peronosporomycetes</taxon>
        <taxon>Peronosporales</taxon>
        <taxon>Peronosporaceae</taxon>
        <taxon>Phytophthora</taxon>
    </lineage>
</organism>
<feature type="compositionally biased region" description="Low complexity" evidence="1">
    <location>
        <begin position="190"/>
        <end position="204"/>
    </location>
</feature>
<dbReference type="Proteomes" id="UP000440367">
    <property type="component" value="Unassembled WGS sequence"/>
</dbReference>
<sequence length="396" mass="39589">MNLTKIIAHLAIIAAAMGSLVEAGKFSQHQQSVMSKGPVAPKPAILAPATFAPTVTPAPTTSTPTPYPTPALTTGVPISTLIPTPAPTTSVETPAPIATPAATTGGSTETPAPIATPAATTGGSTETPAPIATPEATPVGSTDTPNQTTPETPAATPAPTTAVETPAPIATPEATPVGSTETPAPRDAGGDSCSDGDASADCDSGGHPCGLDRYAEPNHAGDAGSDSCSDDRGRNASADCDSGGHHWRLDGDAGADCDSGGHHWRLDGDAGADCDSGGHPCGLDRYAEPNHAGDAGSDSCSDDRGRNASADCDSGGHHWRLDADAGADCDNYQSTCCYINSDACNYDSGPGRCASFDPLPNNPCSRYDVVSNLLPNNSTSCCDIGTDSSAFGCGLE</sequence>
<protein>
    <submittedName>
        <fullName evidence="3">Uncharacterized protein</fullName>
    </submittedName>
</protein>
<evidence type="ECO:0000313" key="3">
    <source>
        <dbReference type="EMBL" id="KAE9195006.1"/>
    </source>
</evidence>
<evidence type="ECO:0000256" key="1">
    <source>
        <dbReference type="SAM" id="MobiDB-lite"/>
    </source>
</evidence>
<dbReference type="PRINTS" id="PR01217">
    <property type="entry name" value="PRICHEXTENSN"/>
</dbReference>
<name>A0A6A3X1W1_9STRA</name>
<gene>
    <name evidence="3" type="ORF">PF002_g23448</name>
</gene>
<accession>A0A6A3X1W1</accession>
<dbReference type="EMBL" id="QXGD01002018">
    <property type="protein sequence ID" value="KAE9195006.1"/>
    <property type="molecule type" value="Genomic_DNA"/>
</dbReference>
<dbReference type="AlphaFoldDB" id="A0A6A3X1W1"/>
<feature type="compositionally biased region" description="Low complexity" evidence="1">
    <location>
        <begin position="148"/>
        <end position="176"/>
    </location>
</feature>
<feature type="region of interest" description="Disordered" evidence="1">
    <location>
        <begin position="83"/>
        <end position="204"/>
    </location>
</feature>
<proteinExistence type="predicted"/>
<feature type="signal peptide" evidence="2">
    <location>
        <begin position="1"/>
        <end position="23"/>
    </location>
</feature>
<feature type="region of interest" description="Disordered" evidence="1">
    <location>
        <begin position="218"/>
        <end position="243"/>
    </location>
</feature>